<protein>
    <submittedName>
        <fullName evidence="2">ATP-dependent Clp protease adaptor protein ClpS</fullName>
    </submittedName>
</protein>
<dbReference type="AlphaFoldDB" id="A0A809SBF2"/>
<feature type="domain" description="Adaptor protein ClpS core" evidence="1">
    <location>
        <begin position="19"/>
        <end position="82"/>
    </location>
</feature>
<evidence type="ECO:0000313" key="3">
    <source>
        <dbReference type="Proteomes" id="UP000662873"/>
    </source>
</evidence>
<keyword evidence="2" id="KW-0378">Hydrolase</keyword>
<gene>
    <name evidence="2" type="ORF">NPRO_25160</name>
</gene>
<evidence type="ECO:0000259" key="1">
    <source>
        <dbReference type="Pfam" id="PF02617"/>
    </source>
</evidence>
<dbReference type="Proteomes" id="UP000662873">
    <property type="component" value="Chromosome"/>
</dbReference>
<dbReference type="InterPro" id="IPR014719">
    <property type="entry name" value="Ribosomal_bL12_C/ClpS-like"/>
</dbReference>
<dbReference type="InterPro" id="IPR003769">
    <property type="entry name" value="ClpS_core"/>
</dbReference>
<dbReference type="GO" id="GO:0006508">
    <property type="term" value="P:proteolysis"/>
    <property type="evidence" value="ECO:0007669"/>
    <property type="project" value="UniProtKB-KW"/>
</dbReference>
<name>A0A809SBF2_9BACT</name>
<organism evidence="2 3">
    <name type="scientific">Candidatus Nitrosymbiomonas proteolyticus</name>
    <dbReference type="NCBI Taxonomy" id="2608984"/>
    <lineage>
        <taxon>Bacteria</taxon>
        <taxon>Bacillati</taxon>
        <taxon>Armatimonadota</taxon>
        <taxon>Armatimonadota incertae sedis</taxon>
        <taxon>Candidatus Nitrosymbiomonas</taxon>
    </lineage>
</organism>
<dbReference type="SUPFAM" id="SSF54736">
    <property type="entry name" value="ClpS-like"/>
    <property type="match status" value="1"/>
</dbReference>
<dbReference type="GO" id="GO:0030163">
    <property type="term" value="P:protein catabolic process"/>
    <property type="evidence" value="ECO:0007669"/>
    <property type="project" value="InterPro"/>
</dbReference>
<sequence>MSRTYAIPELIDSGVGSGRWMVVIFNNAYNTVDEVIEVLMRSTGCTLDEASIETWEAHTFGKAPVHFSDQDECEIVAAMISSIGVRTQVRREWED</sequence>
<dbReference type="Gene3D" id="3.30.1390.10">
    <property type="match status" value="1"/>
</dbReference>
<dbReference type="EMBL" id="AP021858">
    <property type="protein sequence ID" value="BBO24921.1"/>
    <property type="molecule type" value="Genomic_DNA"/>
</dbReference>
<reference evidence="2" key="1">
    <citation type="journal article" name="DNA Res.">
        <title>The physiological potential of anammox bacteria as revealed by their core genome structure.</title>
        <authorList>
            <person name="Okubo T."/>
            <person name="Toyoda A."/>
            <person name="Fukuhara K."/>
            <person name="Uchiyama I."/>
            <person name="Harigaya Y."/>
            <person name="Kuroiwa M."/>
            <person name="Suzuki T."/>
            <person name="Murakami Y."/>
            <person name="Suwa Y."/>
            <person name="Takami H."/>
        </authorList>
    </citation>
    <scope>NUCLEOTIDE SEQUENCE</scope>
    <source>
        <strain evidence="2">317325-2</strain>
    </source>
</reference>
<dbReference type="Pfam" id="PF02617">
    <property type="entry name" value="ClpS"/>
    <property type="match status" value="1"/>
</dbReference>
<dbReference type="GO" id="GO:0008233">
    <property type="term" value="F:peptidase activity"/>
    <property type="evidence" value="ECO:0007669"/>
    <property type="project" value="UniProtKB-KW"/>
</dbReference>
<evidence type="ECO:0000313" key="2">
    <source>
        <dbReference type="EMBL" id="BBO24921.1"/>
    </source>
</evidence>
<accession>A0A809SBF2</accession>
<keyword evidence="2" id="KW-0645">Protease</keyword>
<dbReference type="KEGG" id="npy:NPRO_25160"/>
<proteinExistence type="predicted"/>